<sequence>MSSEEDARSLLVQLTDVGFELIEGAVAAHVANEQAILSGLSARNRDALDRQLTELLSSLE</sequence>
<name>A0A918UA21_9NEIS</name>
<dbReference type="SUPFAM" id="SSF46785">
    <property type="entry name" value="Winged helix' DNA-binding domain"/>
    <property type="match status" value="1"/>
</dbReference>
<keyword evidence="2" id="KW-1185">Reference proteome</keyword>
<reference evidence="1" key="2">
    <citation type="submission" date="2020-09" db="EMBL/GenBank/DDBJ databases">
        <authorList>
            <person name="Sun Q."/>
            <person name="Kim S."/>
        </authorList>
    </citation>
    <scope>NUCLEOTIDE SEQUENCE</scope>
    <source>
        <strain evidence="1">KCTC 32182</strain>
    </source>
</reference>
<protein>
    <recommendedName>
        <fullName evidence="3">MarR family transcriptional regulator</fullName>
    </recommendedName>
</protein>
<dbReference type="Proteomes" id="UP000645257">
    <property type="component" value="Unassembled WGS sequence"/>
</dbReference>
<proteinExistence type="predicted"/>
<evidence type="ECO:0008006" key="3">
    <source>
        <dbReference type="Google" id="ProtNLM"/>
    </source>
</evidence>
<evidence type="ECO:0000313" key="1">
    <source>
        <dbReference type="EMBL" id="GGY15259.1"/>
    </source>
</evidence>
<accession>A0A918UA21</accession>
<reference evidence="1" key="1">
    <citation type="journal article" date="2014" name="Int. J. Syst. Evol. Microbiol.">
        <title>Complete genome sequence of Corynebacterium casei LMG S-19264T (=DSM 44701T), isolated from a smear-ripened cheese.</title>
        <authorList>
            <consortium name="US DOE Joint Genome Institute (JGI-PGF)"/>
            <person name="Walter F."/>
            <person name="Albersmeier A."/>
            <person name="Kalinowski J."/>
            <person name="Ruckert C."/>
        </authorList>
    </citation>
    <scope>NUCLEOTIDE SEQUENCE</scope>
    <source>
        <strain evidence="1">KCTC 32182</strain>
    </source>
</reference>
<dbReference type="InterPro" id="IPR036390">
    <property type="entry name" value="WH_DNA-bd_sf"/>
</dbReference>
<dbReference type="AlphaFoldDB" id="A0A918UA21"/>
<gene>
    <name evidence="1" type="ORF">GCM10011289_18070</name>
</gene>
<dbReference type="RefSeq" id="WP_229804623.1">
    <property type="nucleotide sequence ID" value="NZ_BMYX01000009.1"/>
</dbReference>
<dbReference type="EMBL" id="BMYX01000009">
    <property type="protein sequence ID" value="GGY15259.1"/>
    <property type="molecule type" value="Genomic_DNA"/>
</dbReference>
<dbReference type="Gene3D" id="1.10.10.10">
    <property type="entry name" value="Winged helix-like DNA-binding domain superfamily/Winged helix DNA-binding domain"/>
    <property type="match status" value="1"/>
</dbReference>
<evidence type="ECO:0000313" key="2">
    <source>
        <dbReference type="Proteomes" id="UP000645257"/>
    </source>
</evidence>
<comment type="caution">
    <text evidence="1">The sequence shown here is derived from an EMBL/GenBank/DDBJ whole genome shotgun (WGS) entry which is preliminary data.</text>
</comment>
<dbReference type="InterPro" id="IPR036388">
    <property type="entry name" value="WH-like_DNA-bd_sf"/>
</dbReference>
<organism evidence="1 2">
    <name type="scientific">Paludibacterium paludis</name>
    <dbReference type="NCBI Taxonomy" id="1225769"/>
    <lineage>
        <taxon>Bacteria</taxon>
        <taxon>Pseudomonadati</taxon>
        <taxon>Pseudomonadota</taxon>
        <taxon>Betaproteobacteria</taxon>
        <taxon>Neisseriales</taxon>
        <taxon>Chromobacteriaceae</taxon>
        <taxon>Paludibacterium</taxon>
    </lineage>
</organism>